<dbReference type="InterPro" id="IPR004513">
    <property type="entry name" value="FtsX"/>
</dbReference>
<name>A0A1G8CTZ4_9PROT</name>
<dbReference type="Proteomes" id="UP000217076">
    <property type="component" value="Unassembled WGS sequence"/>
</dbReference>
<keyword evidence="3 6" id="KW-0812">Transmembrane</keyword>
<sequence>MLFSLRTDLMIARDAGSRFLPWLVAVMVFMAALGLSASLGLKALIDGWRAEAAGTLTVQVMPVIGADEAARTATEVRLGEILKALEATPGVVRAEVLSESELARLVAPWLGNDPLVRDLPLPRLIDVRLDDGTELDVEALTGRLRALTPDVTVDAHQLWLSRLTGLAQGLRLLALAVMALVVTATAATVVHATHASLSVHREQIAVLHQVGAHDGYIAGQYAGRWLRLGLFGGVVGLALAAPALIVLGWLAGRLEGALIPELHLGVADLWPVLALPLASGVLAMLTARLTVLRVLTRLP</sequence>
<keyword evidence="4 6" id="KW-1133">Transmembrane helix</keyword>
<dbReference type="GO" id="GO:0005886">
    <property type="term" value="C:plasma membrane"/>
    <property type="evidence" value="ECO:0007669"/>
    <property type="project" value="UniProtKB-SubCell"/>
</dbReference>
<evidence type="ECO:0000256" key="5">
    <source>
        <dbReference type="ARBA" id="ARBA00023136"/>
    </source>
</evidence>
<dbReference type="InterPro" id="IPR003838">
    <property type="entry name" value="ABC3_permease_C"/>
</dbReference>
<feature type="transmembrane region" description="Helical" evidence="6">
    <location>
        <begin position="228"/>
        <end position="250"/>
    </location>
</feature>
<accession>A0A1G8CTZ4</accession>
<dbReference type="GO" id="GO:0051301">
    <property type="term" value="P:cell division"/>
    <property type="evidence" value="ECO:0007669"/>
    <property type="project" value="UniProtKB-KW"/>
</dbReference>
<feature type="domain" description="ABC3 transporter permease C-terminal" evidence="7">
    <location>
        <begin position="176"/>
        <end position="295"/>
    </location>
</feature>
<dbReference type="STRING" id="83401.SAMN05421742_10788"/>
<evidence type="ECO:0000256" key="1">
    <source>
        <dbReference type="ARBA" id="ARBA00004651"/>
    </source>
</evidence>
<reference evidence="9" key="1">
    <citation type="submission" date="2016-10" db="EMBL/GenBank/DDBJ databases">
        <authorList>
            <person name="Varghese N."/>
            <person name="Submissions S."/>
        </authorList>
    </citation>
    <scope>NUCLEOTIDE SEQUENCE [LARGE SCALE GENOMIC DNA]</scope>
    <source>
        <strain evidence="9">930I</strain>
    </source>
</reference>
<dbReference type="AlphaFoldDB" id="A0A1G8CTZ4"/>
<keyword evidence="5 6" id="KW-0472">Membrane</keyword>
<evidence type="ECO:0000313" key="9">
    <source>
        <dbReference type="Proteomes" id="UP000217076"/>
    </source>
</evidence>
<evidence type="ECO:0000256" key="6">
    <source>
        <dbReference type="SAM" id="Phobius"/>
    </source>
</evidence>
<dbReference type="PANTHER" id="PTHR47755">
    <property type="entry name" value="CELL DIVISION PROTEIN FTSX"/>
    <property type="match status" value="1"/>
</dbReference>
<dbReference type="Pfam" id="PF02687">
    <property type="entry name" value="FtsX"/>
    <property type="match status" value="1"/>
</dbReference>
<dbReference type="PANTHER" id="PTHR47755:SF1">
    <property type="entry name" value="CELL DIVISION PROTEIN FTSX"/>
    <property type="match status" value="1"/>
</dbReference>
<keyword evidence="8" id="KW-0132">Cell division</keyword>
<evidence type="ECO:0000256" key="3">
    <source>
        <dbReference type="ARBA" id="ARBA00022692"/>
    </source>
</evidence>
<evidence type="ECO:0000256" key="2">
    <source>
        <dbReference type="ARBA" id="ARBA00022475"/>
    </source>
</evidence>
<feature type="transmembrane region" description="Helical" evidence="6">
    <location>
        <begin position="270"/>
        <end position="291"/>
    </location>
</feature>
<feature type="transmembrane region" description="Helical" evidence="6">
    <location>
        <begin position="172"/>
        <end position="192"/>
    </location>
</feature>
<comment type="subcellular location">
    <subcellularLocation>
        <location evidence="1">Cell membrane</location>
        <topology evidence="1">Multi-pass membrane protein</topology>
    </subcellularLocation>
</comment>
<evidence type="ECO:0000256" key="4">
    <source>
        <dbReference type="ARBA" id="ARBA00022989"/>
    </source>
</evidence>
<keyword evidence="9" id="KW-1185">Reference proteome</keyword>
<feature type="transmembrane region" description="Helical" evidence="6">
    <location>
        <begin position="20"/>
        <end position="41"/>
    </location>
</feature>
<dbReference type="RefSeq" id="WP_176787801.1">
    <property type="nucleotide sequence ID" value="NZ_FNCV01000007.1"/>
</dbReference>
<evidence type="ECO:0000259" key="7">
    <source>
        <dbReference type="Pfam" id="PF02687"/>
    </source>
</evidence>
<dbReference type="GO" id="GO:0032153">
    <property type="term" value="C:cell division site"/>
    <property type="evidence" value="ECO:0007669"/>
    <property type="project" value="TreeGrafter"/>
</dbReference>
<organism evidence="8 9">
    <name type="scientific">Roseospirillum parvum</name>
    <dbReference type="NCBI Taxonomy" id="83401"/>
    <lineage>
        <taxon>Bacteria</taxon>
        <taxon>Pseudomonadati</taxon>
        <taxon>Pseudomonadota</taxon>
        <taxon>Alphaproteobacteria</taxon>
        <taxon>Rhodospirillales</taxon>
        <taxon>Rhodospirillaceae</taxon>
        <taxon>Roseospirillum</taxon>
    </lineage>
</organism>
<proteinExistence type="predicted"/>
<keyword evidence="8" id="KW-0131">Cell cycle</keyword>
<protein>
    <submittedName>
        <fullName evidence="8">Cell division transport system permease protein</fullName>
    </submittedName>
</protein>
<keyword evidence="2" id="KW-1003">Cell membrane</keyword>
<gene>
    <name evidence="8" type="ORF">SAMN05421742_10788</name>
</gene>
<dbReference type="EMBL" id="FNCV01000007">
    <property type="protein sequence ID" value="SDH48430.1"/>
    <property type="molecule type" value="Genomic_DNA"/>
</dbReference>
<evidence type="ECO:0000313" key="8">
    <source>
        <dbReference type="EMBL" id="SDH48430.1"/>
    </source>
</evidence>